<proteinExistence type="predicted"/>
<dbReference type="Proteomes" id="UP001359485">
    <property type="component" value="Unassembled WGS sequence"/>
</dbReference>
<accession>A0AAN8NJV5</accession>
<gene>
    <name evidence="1" type="ORF">RUM43_013063</name>
    <name evidence="2" type="ORF">RUM44_001897</name>
</gene>
<dbReference type="EMBL" id="JAWJWE010000041">
    <property type="protein sequence ID" value="KAK6618672.1"/>
    <property type="molecule type" value="Genomic_DNA"/>
</dbReference>
<evidence type="ECO:0000313" key="4">
    <source>
        <dbReference type="Proteomes" id="UP001372834"/>
    </source>
</evidence>
<dbReference type="InterPro" id="IPR006623">
    <property type="entry name" value="THEG"/>
</dbReference>
<evidence type="ECO:0000313" key="2">
    <source>
        <dbReference type="EMBL" id="KAK6622090.1"/>
    </source>
</evidence>
<organism evidence="1 4">
    <name type="scientific">Polyplax serrata</name>
    <name type="common">Common mouse louse</name>
    <dbReference type="NCBI Taxonomy" id="468196"/>
    <lineage>
        <taxon>Eukaryota</taxon>
        <taxon>Metazoa</taxon>
        <taxon>Ecdysozoa</taxon>
        <taxon>Arthropoda</taxon>
        <taxon>Hexapoda</taxon>
        <taxon>Insecta</taxon>
        <taxon>Pterygota</taxon>
        <taxon>Neoptera</taxon>
        <taxon>Paraneoptera</taxon>
        <taxon>Psocodea</taxon>
        <taxon>Troctomorpha</taxon>
        <taxon>Phthiraptera</taxon>
        <taxon>Anoplura</taxon>
        <taxon>Polyplacidae</taxon>
        <taxon>Polyplax</taxon>
    </lineage>
</organism>
<comment type="caution">
    <text evidence="1">The sequence shown here is derived from an EMBL/GenBank/DDBJ whole genome shotgun (WGS) entry which is preliminary data.</text>
</comment>
<evidence type="ECO:0000313" key="3">
    <source>
        <dbReference type="Proteomes" id="UP001359485"/>
    </source>
</evidence>
<evidence type="ECO:0000313" key="1">
    <source>
        <dbReference type="EMBL" id="KAK6618672.1"/>
    </source>
</evidence>
<reference evidence="1 4" key="1">
    <citation type="submission" date="2023-10" db="EMBL/GenBank/DDBJ databases">
        <title>Genomes of two closely related lineages of the louse Polyplax serrata with different host specificities.</title>
        <authorList>
            <person name="Martinu J."/>
            <person name="Tarabai H."/>
            <person name="Stefka J."/>
            <person name="Hypsa V."/>
        </authorList>
    </citation>
    <scope>NUCLEOTIDE SEQUENCE [LARGE SCALE GENOMIC DNA]</scope>
    <source>
        <strain evidence="2">98ZLc_SE</strain>
        <strain evidence="1">HR10_N</strain>
    </source>
</reference>
<sequence length="208" mass="23881">MDGDGRLELAKPVDFCKMTPYERQRVQDAWRSEPRSIKIPSFDVPHQVRRTPFGMSIPALKAKCSPHTETLAIPRVQLPKIHYVTKAEKEAQRELEEQMTKEELRWLRKKYYPVAPTGVSKAALRATTTPRIEAMALAKLRKADESHHGDANMRKKRRKYLSSYFPLSGTKSSFRILKTPRVCGCAESIKRKYASKEDSVSKEVSYVN</sequence>
<protein>
    <submittedName>
        <fullName evidence="1">Uncharacterized protein</fullName>
    </submittedName>
</protein>
<keyword evidence="3" id="KW-1185">Reference proteome</keyword>
<name>A0AAN8NJV5_POLSC</name>
<dbReference type="AlphaFoldDB" id="A0AAN8NJV5"/>
<dbReference type="Proteomes" id="UP001372834">
    <property type="component" value="Unassembled WGS sequence"/>
</dbReference>
<dbReference type="EMBL" id="JAWJWF010000047">
    <property type="protein sequence ID" value="KAK6622090.1"/>
    <property type="molecule type" value="Genomic_DNA"/>
</dbReference>
<dbReference type="Pfam" id="PF14912">
    <property type="entry name" value="THEG"/>
    <property type="match status" value="2"/>
</dbReference>